<keyword evidence="1" id="KW-0378">Hydrolase</keyword>
<evidence type="ECO:0000256" key="1">
    <source>
        <dbReference type="ARBA" id="ARBA00022801"/>
    </source>
</evidence>
<evidence type="ECO:0000259" key="3">
    <source>
        <dbReference type="PROSITE" id="PS50175"/>
    </source>
</evidence>
<organism evidence="4 5">
    <name type="scientific">Phytophthora nicotianae (strain INRA-310)</name>
    <name type="common">Phytophthora parasitica</name>
    <dbReference type="NCBI Taxonomy" id="761204"/>
    <lineage>
        <taxon>Eukaryota</taxon>
        <taxon>Sar</taxon>
        <taxon>Stramenopiles</taxon>
        <taxon>Oomycota</taxon>
        <taxon>Peronosporomycetes</taxon>
        <taxon>Peronosporales</taxon>
        <taxon>Peronosporaceae</taxon>
        <taxon>Phytophthora</taxon>
    </lineage>
</organism>
<feature type="domain" description="Peptidase A2" evidence="3">
    <location>
        <begin position="79"/>
        <end position="118"/>
    </location>
</feature>
<dbReference type="CDD" id="cd00303">
    <property type="entry name" value="retropepsin_like"/>
    <property type="match status" value="1"/>
</dbReference>
<dbReference type="OMA" id="QRECDEG"/>
<reference evidence="4 5" key="2">
    <citation type="submission" date="2013-11" db="EMBL/GenBank/DDBJ databases">
        <title>The Genome Sequence of Phytophthora parasitica INRA-310.</title>
        <authorList>
            <consortium name="The Broad Institute Genomics Platform"/>
            <person name="Russ C."/>
            <person name="Tyler B."/>
            <person name="Panabieres F."/>
            <person name="Shan W."/>
            <person name="Tripathy S."/>
            <person name="Grunwald N."/>
            <person name="Machado M."/>
            <person name="Johnson C.S."/>
            <person name="Arredondo F."/>
            <person name="Hong C."/>
            <person name="Coffey M."/>
            <person name="Young S.K."/>
            <person name="Zeng Q."/>
            <person name="Gargeya S."/>
            <person name="Fitzgerald M."/>
            <person name="Abouelleil A."/>
            <person name="Alvarado L."/>
            <person name="Chapman S.B."/>
            <person name="Gainer-Dewar J."/>
            <person name="Goldberg J."/>
            <person name="Griggs A."/>
            <person name="Gujja S."/>
            <person name="Hansen M."/>
            <person name="Howarth C."/>
            <person name="Imamovic A."/>
            <person name="Ireland A."/>
            <person name="Larimer J."/>
            <person name="McCowan C."/>
            <person name="Murphy C."/>
            <person name="Pearson M."/>
            <person name="Poon T.W."/>
            <person name="Priest M."/>
            <person name="Roberts A."/>
            <person name="Saif S."/>
            <person name="Shea T."/>
            <person name="Sykes S."/>
            <person name="Wortman J."/>
            <person name="Nusbaum C."/>
            <person name="Birren B."/>
        </authorList>
    </citation>
    <scope>NUCLEOTIDE SEQUENCE [LARGE SCALE GENOMIC DNA]</scope>
    <source>
        <strain evidence="4 5">INRA-310</strain>
    </source>
</reference>
<dbReference type="SUPFAM" id="SSF50630">
    <property type="entry name" value="Acid proteases"/>
    <property type="match status" value="1"/>
</dbReference>
<gene>
    <name evidence="4" type="ORF">PPTG_24136</name>
</gene>
<dbReference type="GO" id="GO:0004190">
    <property type="term" value="F:aspartic-type endopeptidase activity"/>
    <property type="evidence" value="ECO:0007669"/>
    <property type="project" value="InterPro"/>
</dbReference>
<evidence type="ECO:0000256" key="2">
    <source>
        <dbReference type="SAM" id="MobiDB-lite"/>
    </source>
</evidence>
<dbReference type="AlphaFoldDB" id="W2PLG3"/>
<dbReference type="RefSeq" id="XP_008913654.1">
    <property type="nucleotide sequence ID" value="XM_008915406.1"/>
</dbReference>
<name>W2PLG3_PHYN3</name>
<feature type="compositionally biased region" description="Low complexity" evidence="2">
    <location>
        <begin position="340"/>
        <end position="354"/>
    </location>
</feature>
<evidence type="ECO:0000313" key="5">
    <source>
        <dbReference type="Proteomes" id="UP000018817"/>
    </source>
</evidence>
<sequence length="564" mass="62576">MPVLGGGIEESVESADAEGSISVCSFDVVSSAVRDEYKGHSKMMKLNPGGRQGWWSAKKFDRRIRMRALVQGASNEHRTRTLLDTGANVSVITDTFAKRLRLRDIPDHGRSIDIQGISEDKVSTTRGALVAGVDVVLGTDFMVPAGIRLDLFHGAAQLPNEVRIPLIKTKNMVDSMKYSAHSREYRLAKQAVKLEQHVLWVRRTEKVIPSVTRFRPFDRLAMVISVKDLPRGEGYVRLDSKKYKNWQVIVYENCRDRQLFKRECELYEQWLATQPPSIERRTYPTPIGVMKRSPEDALDVSAVCLTCAERWEKILEQRECDEGCLDSGVTDEDVFDVRLSGDSSDGGSASNNDGSEADEESVRHPQGLQGVTKMMTTSTWVQSVLGARGDESSALIGETKTVSGAKRRDSDSSASYTATSEKEATTAGRQEVQGSQKEMHTRASVRVESQVEDMSAEDAMTELDKTYMSVARVLTTEGNEVAGDPGVDHYEHPANKIGLEDYTKEFAFLPDFTEDSNTTIDYGTPNVKNSCLTTDQQERLATTLKKNERILIASGKALTPPRTA</sequence>
<accession>W2PLG3</accession>
<dbReference type="InterPro" id="IPR021109">
    <property type="entry name" value="Peptidase_aspartic_dom_sf"/>
</dbReference>
<dbReference type="GeneID" id="20192735"/>
<dbReference type="Proteomes" id="UP000018817">
    <property type="component" value="Unassembled WGS sequence"/>
</dbReference>
<feature type="region of interest" description="Disordered" evidence="2">
    <location>
        <begin position="337"/>
        <end position="374"/>
    </location>
</feature>
<evidence type="ECO:0000313" key="4">
    <source>
        <dbReference type="EMBL" id="ETN01099.1"/>
    </source>
</evidence>
<dbReference type="EMBL" id="KI669630">
    <property type="protein sequence ID" value="ETN01099.1"/>
    <property type="molecule type" value="Genomic_DNA"/>
</dbReference>
<dbReference type="GO" id="GO:0006508">
    <property type="term" value="P:proteolysis"/>
    <property type="evidence" value="ECO:0007669"/>
    <property type="project" value="InterPro"/>
</dbReference>
<feature type="region of interest" description="Disordered" evidence="2">
    <location>
        <begin position="396"/>
        <end position="454"/>
    </location>
</feature>
<dbReference type="Gene3D" id="2.40.70.10">
    <property type="entry name" value="Acid Proteases"/>
    <property type="match status" value="1"/>
</dbReference>
<dbReference type="PROSITE" id="PS50175">
    <property type="entry name" value="ASP_PROT_RETROV"/>
    <property type="match status" value="1"/>
</dbReference>
<dbReference type="VEuPathDB" id="FungiDB:PPTG_24136"/>
<dbReference type="InterPro" id="IPR001995">
    <property type="entry name" value="Peptidase_A2_cat"/>
</dbReference>
<protein>
    <recommendedName>
        <fullName evidence="3">Peptidase A2 domain-containing protein</fullName>
    </recommendedName>
</protein>
<proteinExistence type="predicted"/>
<reference evidence="5" key="1">
    <citation type="submission" date="2011-12" db="EMBL/GenBank/DDBJ databases">
        <authorList>
            <consortium name="The Broad Institute Genome Sequencing Platform"/>
            <person name="Russ C."/>
            <person name="Tyler B."/>
            <person name="Panabieres F."/>
            <person name="Shan W."/>
            <person name="Tripathy S."/>
            <person name="Grunwald N."/>
            <person name="Machado M."/>
            <person name="Young S.K."/>
            <person name="Zeng Q."/>
            <person name="Gargeya S."/>
            <person name="Fitzgerald M."/>
            <person name="Haas B."/>
            <person name="Abouelleil A."/>
            <person name="Alvarado L."/>
            <person name="Arachchi H.M."/>
            <person name="Berlin A."/>
            <person name="Chapman S.B."/>
            <person name="Gearin G."/>
            <person name="Goldberg J."/>
            <person name="Griggs A."/>
            <person name="Gujja S."/>
            <person name="Hansen M."/>
            <person name="Heiman D."/>
            <person name="Howarth C."/>
            <person name="Larimer J."/>
            <person name="Lui A."/>
            <person name="MacDonald P.J.P."/>
            <person name="McCowen C."/>
            <person name="Montmayeur A."/>
            <person name="Murphy C."/>
            <person name="Neiman D."/>
            <person name="Pearson M."/>
            <person name="Priest M."/>
            <person name="Roberts A."/>
            <person name="Saif S."/>
            <person name="Shea T."/>
            <person name="Sisk P."/>
            <person name="Stolte C."/>
            <person name="Sykes S."/>
            <person name="Wortman J."/>
            <person name="Nusbaum C."/>
            <person name="Birren B."/>
        </authorList>
    </citation>
    <scope>NUCLEOTIDE SEQUENCE [LARGE SCALE GENOMIC DNA]</scope>
    <source>
        <strain evidence="5">INRA-310</strain>
    </source>
</reference>